<name>A0A7W7ZKU4_9BACT</name>
<dbReference type="Proteomes" id="UP000584867">
    <property type="component" value="Unassembled WGS sequence"/>
</dbReference>
<evidence type="ECO:0000313" key="1">
    <source>
        <dbReference type="EMBL" id="MBB5061780.1"/>
    </source>
</evidence>
<comment type="caution">
    <text evidence="1">The sequence shown here is derived from an EMBL/GenBank/DDBJ whole genome shotgun (WGS) entry which is preliminary data.</text>
</comment>
<accession>A0A7W7ZKU4</accession>
<dbReference type="RefSeq" id="WP_184252328.1">
    <property type="nucleotide sequence ID" value="NZ_JACHIO010000001.1"/>
</dbReference>
<organism evidence="1 2">
    <name type="scientific">Granulicella mallensis</name>
    <dbReference type="NCBI Taxonomy" id="940614"/>
    <lineage>
        <taxon>Bacteria</taxon>
        <taxon>Pseudomonadati</taxon>
        <taxon>Acidobacteriota</taxon>
        <taxon>Terriglobia</taxon>
        <taxon>Terriglobales</taxon>
        <taxon>Acidobacteriaceae</taxon>
        <taxon>Granulicella</taxon>
    </lineage>
</organism>
<dbReference type="EMBL" id="JACHIO010000001">
    <property type="protein sequence ID" value="MBB5061780.1"/>
    <property type="molecule type" value="Genomic_DNA"/>
</dbReference>
<reference evidence="1 2" key="1">
    <citation type="submission" date="2020-08" db="EMBL/GenBank/DDBJ databases">
        <title>Genomic Encyclopedia of Type Strains, Phase IV (KMG-V): Genome sequencing to study the core and pangenomes of soil and plant-associated prokaryotes.</title>
        <authorList>
            <person name="Whitman W."/>
        </authorList>
    </citation>
    <scope>NUCLEOTIDE SEQUENCE [LARGE SCALE GENOMIC DNA]</scope>
    <source>
        <strain evidence="1 2">X5P3</strain>
    </source>
</reference>
<dbReference type="AlphaFoldDB" id="A0A7W7ZKU4"/>
<proteinExistence type="predicted"/>
<gene>
    <name evidence="1" type="ORF">HDF15_000105</name>
</gene>
<sequence>MKIIRRFAEAAPVFSQTLYLLLRTLMGILSLGIARGRHPSWWDVPRSRPFVWKIFGGSENGQACKNDVSNVA</sequence>
<protein>
    <submittedName>
        <fullName evidence="1">Uncharacterized protein</fullName>
    </submittedName>
</protein>
<evidence type="ECO:0000313" key="2">
    <source>
        <dbReference type="Proteomes" id="UP000584867"/>
    </source>
</evidence>